<dbReference type="Proteomes" id="UP000075418">
    <property type="component" value="Unassembled WGS sequence"/>
</dbReference>
<evidence type="ECO:0000256" key="2">
    <source>
        <dbReference type="ARBA" id="ARBA00007783"/>
    </source>
</evidence>
<dbReference type="PROSITE" id="PS51012">
    <property type="entry name" value="ABC_TM2"/>
    <property type="match status" value="1"/>
</dbReference>
<feature type="transmembrane region" description="Helical" evidence="8">
    <location>
        <begin position="67"/>
        <end position="84"/>
    </location>
</feature>
<evidence type="ECO:0000256" key="3">
    <source>
        <dbReference type="ARBA" id="ARBA00022448"/>
    </source>
</evidence>
<feature type="domain" description="ABC transmembrane type-2" evidence="9">
    <location>
        <begin position="35"/>
        <end position="258"/>
    </location>
</feature>
<keyword evidence="7 8" id="KW-0472">Membrane</keyword>
<dbReference type="InterPro" id="IPR047817">
    <property type="entry name" value="ABC2_TM_bact-type"/>
</dbReference>
<evidence type="ECO:0000256" key="7">
    <source>
        <dbReference type="ARBA" id="ARBA00023136"/>
    </source>
</evidence>
<reference evidence="10 11" key="1">
    <citation type="submission" date="2016-02" db="EMBL/GenBank/DDBJ databases">
        <title>Draft genome sequence of hydrocarbon degrading Staphylococcus saprophyticus Strain CNV2, isolated from crude-oil contaminated soil from Noonmati Oil Refinery, Guwahati, Assam, India.</title>
        <authorList>
            <person name="Mukherjee A."/>
            <person name="Chettri B."/>
            <person name="Langpoklakpam J."/>
            <person name="Singh A.K."/>
            <person name="Chattopadhyay D.J."/>
        </authorList>
    </citation>
    <scope>NUCLEOTIDE SEQUENCE [LARGE SCALE GENOMIC DNA]</scope>
    <source>
        <strain evidence="10 11">CNV2</strain>
    </source>
</reference>
<keyword evidence="6 8" id="KW-1133">Transmembrane helix</keyword>
<evidence type="ECO:0000256" key="6">
    <source>
        <dbReference type="ARBA" id="ARBA00022989"/>
    </source>
</evidence>
<dbReference type="PANTHER" id="PTHR30413:SF10">
    <property type="entry name" value="CAPSULE POLYSACCHARIDE EXPORT INNER-MEMBRANE PROTEIN CTRC"/>
    <property type="match status" value="1"/>
</dbReference>
<dbReference type="GO" id="GO:0015920">
    <property type="term" value="P:lipopolysaccharide transport"/>
    <property type="evidence" value="ECO:0007669"/>
    <property type="project" value="TreeGrafter"/>
</dbReference>
<dbReference type="RefSeq" id="WP_061855339.1">
    <property type="nucleotide sequence ID" value="NZ_LUGM01000002.1"/>
</dbReference>
<evidence type="ECO:0000256" key="1">
    <source>
        <dbReference type="ARBA" id="ARBA00004651"/>
    </source>
</evidence>
<evidence type="ECO:0000256" key="8">
    <source>
        <dbReference type="RuleBase" id="RU361157"/>
    </source>
</evidence>
<comment type="caution">
    <text evidence="10">The sequence shown here is derived from an EMBL/GenBank/DDBJ whole genome shotgun (WGS) entry which is preliminary data.</text>
</comment>
<dbReference type="GO" id="GO:0140359">
    <property type="term" value="F:ABC-type transporter activity"/>
    <property type="evidence" value="ECO:0007669"/>
    <property type="project" value="InterPro"/>
</dbReference>
<dbReference type="AlphaFoldDB" id="A0A151A784"/>
<dbReference type="Pfam" id="PF01061">
    <property type="entry name" value="ABC2_membrane"/>
    <property type="match status" value="1"/>
</dbReference>
<keyword evidence="5 8" id="KW-0812">Transmembrane</keyword>
<dbReference type="EMBL" id="LUGM01000002">
    <property type="protein sequence ID" value="KYH15197.1"/>
    <property type="molecule type" value="Genomic_DNA"/>
</dbReference>
<dbReference type="GO" id="GO:0005886">
    <property type="term" value="C:plasma membrane"/>
    <property type="evidence" value="ECO:0007669"/>
    <property type="project" value="UniProtKB-SubCell"/>
</dbReference>
<evidence type="ECO:0000256" key="4">
    <source>
        <dbReference type="ARBA" id="ARBA00022475"/>
    </source>
</evidence>
<gene>
    <name evidence="10" type="ORF">A0131_10510</name>
</gene>
<name>A0A151A784_9STAP</name>
<feature type="transmembrane region" description="Helical" evidence="8">
    <location>
        <begin position="187"/>
        <end position="216"/>
    </location>
</feature>
<evidence type="ECO:0000256" key="5">
    <source>
        <dbReference type="ARBA" id="ARBA00022692"/>
    </source>
</evidence>
<feature type="transmembrane region" description="Helical" evidence="8">
    <location>
        <begin position="236"/>
        <end position="256"/>
    </location>
</feature>
<comment type="subcellular location">
    <subcellularLocation>
        <location evidence="1 8">Cell membrane</location>
        <topology evidence="1 8">Multi-pass membrane protein</topology>
    </subcellularLocation>
</comment>
<feature type="transmembrane region" description="Helical" evidence="8">
    <location>
        <begin position="121"/>
        <end position="140"/>
    </location>
</feature>
<feature type="transmembrane region" description="Helical" evidence="8">
    <location>
        <begin position="152"/>
        <end position="175"/>
    </location>
</feature>
<evidence type="ECO:0000313" key="10">
    <source>
        <dbReference type="EMBL" id="KYH15197.1"/>
    </source>
</evidence>
<organism evidence="10 11">
    <name type="scientific">Staphylococcus kloosii</name>
    <dbReference type="NCBI Taxonomy" id="29384"/>
    <lineage>
        <taxon>Bacteria</taxon>
        <taxon>Bacillati</taxon>
        <taxon>Bacillota</taxon>
        <taxon>Bacilli</taxon>
        <taxon>Bacillales</taxon>
        <taxon>Staphylococcaceae</taxon>
        <taxon>Staphylococcus</taxon>
    </lineage>
</organism>
<keyword evidence="3 8" id="KW-0813">Transport</keyword>
<comment type="similarity">
    <text evidence="2 8">Belongs to the ABC-2 integral membrane protein family.</text>
</comment>
<protein>
    <recommendedName>
        <fullName evidence="8">Transport permease protein</fullName>
    </recommendedName>
</protein>
<evidence type="ECO:0000313" key="11">
    <source>
        <dbReference type="Proteomes" id="UP000075418"/>
    </source>
</evidence>
<dbReference type="InterPro" id="IPR013525">
    <property type="entry name" value="ABC2_TM"/>
</dbReference>
<proteinExistence type="inferred from homology"/>
<evidence type="ECO:0000259" key="9">
    <source>
        <dbReference type="PROSITE" id="PS51012"/>
    </source>
</evidence>
<sequence length="266" mass="30940">MKSVYIVLKEHIKNIYLIKRLADFQLRISNHSNYLGLGWELINPAFQILIYWFVFGLGVRQNSSVEGVPFIFWLLVGISMWFFVNQGVLDGTKAITTKYRQVSKMNFPLSILPSYTVFSKFYAHILLLVVVMIICLTGGYHPTIYTLQLLIYIPYALLLTMSIALLTSTLSLLIRDLQMAMQAFMRIIFFVSSILYPANSAIVATVMKLNPIYFLAESYRTAILHREWYFITHWHLAVYNIALVLIIFIVGSILHMRYRDTFDDYM</sequence>
<keyword evidence="4 8" id="KW-1003">Cell membrane</keyword>
<accession>A0A151A784</accession>
<dbReference type="PANTHER" id="PTHR30413">
    <property type="entry name" value="INNER MEMBRANE TRANSPORT PERMEASE"/>
    <property type="match status" value="1"/>
</dbReference>
<feature type="transmembrane region" description="Helical" evidence="8">
    <location>
        <begin position="34"/>
        <end position="55"/>
    </location>
</feature>